<reference evidence="2 3" key="1">
    <citation type="submission" date="2012-01" db="EMBL/GenBank/DDBJ databases">
        <title>The Genome Sequence of Odoribacter laneus YIT 12061.</title>
        <authorList>
            <consortium name="The Broad Institute Genome Sequencing Platform"/>
            <person name="Earl A."/>
            <person name="Ward D."/>
            <person name="Feldgarden M."/>
            <person name="Gevers D."/>
            <person name="Morotomi M."/>
            <person name="Young S.K."/>
            <person name="Zeng Q."/>
            <person name="Gargeya S."/>
            <person name="Fitzgerald M."/>
            <person name="Haas B."/>
            <person name="Abouelleil A."/>
            <person name="Alvarado L."/>
            <person name="Arachchi H.M."/>
            <person name="Berlin A."/>
            <person name="Chapman S.B."/>
            <person name="Gearin G."/>
            <person name="Goldberg J."/>
            <person name="Griggs A."/>
            <person name="Gujja S."/>
            <person name="Hansen M."/>
            <person name="Heiman D."/>
            <person name="Howarth C."/>
            <person name="Larimer J."/>
            <person name="Lui A."/>
            <person name="MacDonald P.J.P."/>
            <person name="McCowen C."/>
            <person name="Montmayeur A."/>
            <person name="Murphy C."/>
            <person name="Neiman D."/>
            <person name="Pearson M."/>
            <person name="Priest M."/>
            <person name="Roberts A."/>
            <person name="Saif S."/>
            <person name="Shea T."/>
            <person name="Sisk P."/>
            <person name="Stolte C."/>
            <person name="Sykes S."/>
            <person name="Wortman J."/>
            <person name="Nusbaum C."/>
            <person name="Birren B."/>
        </authorList>
    </citation>
    <scope>NUCLEOTIDE SEQUENCE [LARGE SCALE GENOMIC DNA]</scope>
    <source>
        <strain evidence="2 3">YIT 12061</strain>
    </source>
</reference>
<dbReference type="Gene3D" id="2.60.120.10">
    <property type="entry name" value="Jelly Rolls"/>
    <property type="match status" value="1"/>
</dbReference>
<dbReference type="InterPro" id="IPR013096">
    <property type="entry name" value="Cupin_2"/>
</dbReference>
<dbReference type="eggNOG" id="COG1917">
    <property type="taxonomic scope" value="Bacteria"/>
</dbReference>
<name>H1DDQ7_9BACT</name>
<evidence type="ECO:0000313" key="2">
    <source>
        <dbReference type="EMBL" id="EHP50704.1"/>
    </source>
</evidence>
<dbReference type="GeneID" id="98068047"/>
<dbReference type="HOGENOM" id="CLU_147397_0_1_10"/>
<dbReference type="Proteomes" id="UP000004892">
    <property type="component" value="Unassembled WGS sequence"/>
</dbReference>
<dbReference type="PATRIC" id="fig|742817.3.peg.418"/>
<dbReference type="CDD" id="cd06981">
    <property type="entry name" value="cupin_reut_a1446"/>
    <property type="match status" value="1"/>
</dbReference>
<dbReference type="STRING" id="742817.HMPREF9449_00393"/>
<organism evidence="2 3">
    <name type="scientific">Odoribacter laneus YIT 12061</name>
    <dbReference type="NCBI Taxonomy" id="742817"/>
    <lineage>
        <taxon>Bacteria</taxon>
        <taxon>Pseudomonadati</taxon>
        <taxon>Bacteroidota</taxon>
        <taxon>Bacteroidia</taxon>
        <taxon>Bacteroidales</taxon>
        <taxon>Odoribacteraceae</taxon>
        <taxon>Odoribacter</taxon>
    </lineage>
</organism>
<sequence length="104" mass="12096">MKNIFDGITAVGEEEQFDLLMKGTHYRIDRIVSSGHSSPQGFWYDQEDDEWILLVQGKATLEVEGKFIDMKAGDYMFLPKNCKHRIEKTSVEPICIWLCFFSIE</sequence>
<feature type="domain" description="Cupin type-2" evidence="1">
    <location>
        <begin position="46"/>
        <end position="100"/>
    </location>
</feature>
<proteinExistence type="predicted"/>
<dbReference type="EMBL" id="ADMC01000005">
    <property type="protein sequence ID" value="EHP50704.1"/>
    <property type="molecule type" value="Genomic_DNA"/>
</dbReference>
<dbReference type="InterPro" id="IPR011051">
    <property type="entry name" value="RmlC_Cupin_sf"/>
</dbReference>
<dbReference type="AlphaFoldDB" id="H1DDQ7"/>
<comment type="caution">
    <text evidence="2">The sequence shown here is derived from an EMBL/GenBank/DDBJ whole genome shotgun (WGS) entry which is preliminary data.</text>
</comment>
<dbReference type="InterPro" id="IPR014710">
    <property type="entry name" value="RmlC-like_jellyroll"/>
</dbReference>
<accession>H1DDQ7</accession>
<evidence type="ECO:0000313" key="3">
    <source>
        <dbReference type="Proteomes" id="UP000004892"/>
    </source>
</evidence>
<keyword evidence="3" id="KW-1185">Reference proteome</keyword>
<evidence type="ECO:0000259" key="1">
    <source>
        <dbReference type="Pfam" id="PF07883"/>
    </source>
</evidence>
<gene>
    <name evidence="2" type="ORF">HMPREF9449_00393</name>
</gene>
<protein>
    <recommendedName>
        <fullName evidence="1">Cupin type-2 domain-containing protein</fullName>
    </recommendedName>
</protein>
<dbReference type="RefSeq" id="WP_009135547.1">
    <property type="nucleotide sequence ID" value="NZ_JH594596.1"/>
</dbReference>
<dbReference type="Pfam" id="PF07883">
    <property type="entry name" value="Cupin_2"/>
    <property type="match status" value="1"/>
</dbReference>
<dbReference type="SUPFAM" id="SSF51182">
    <property type="entry name" value="RmlC-like cupins"/>
    <property type="match status" value="1"/>
</dbReference>